<proteinExistence type="predicted"/>
<name>A0ABV7SS80_9SPHN</name>
<evidence type="ECO:0000259" key="1">
    <source>
        <dbReference type="Pfam" id="PF07238"/>
    </source>
</evidence>
<feature type="domain" description="PilZ" evidence="1">
    <location>
        <begin position="17"/>
        <end position="92"/>
    </location>
</feature>
<keyword evidence="3" id="KW-1185">Reference proteome</keyword>
<dbReference type="SUPFAM" id="SSF141371">
    <property type="entry name" value="PilZ domain-like"/>
    <property type="match status" value="2"/>
</dbReference>
<dbReference type="RefSeq" id="WP_380815787.1">
    <property type="nucleotide sequence ID" value="NZ_JBHRXP010000001.1"/>
</dbReference>
<feature type="domain" description="PilZ" evidence="1">
    <location>
        <begin position="111"/>
        <end position="191"/>
    </location>
</feature>
<gene>
    <name evidence="2" type="ORF">ACFONA_02670</name>
</gene>
<reference evidence="3" key="1">
    <citation type="journal article" date="2019" name="Int. J. Syst. Evol. Microbiol.">
        <title>The Global Catalogue of Microorganisms (GCM) 10K type strain sequencing project: providing services to taxonomists for standard genome sequencing and annotation.</title>
        <authorList>
            <consortium name="The Broad Institute Genomics Platform"/>
            <consortium name="The Broad Institute Genome Sequencing Center for Infectious Disease"/>
            <person name="Wu L."/>
            <person name="Ma J."/>
        </authorList>
    </citation>
    <scope>NUCLEOTIDE SEQUENCE [LARGE SCALE GENOMIC DNA]</scope>
    <source>
        <strain evidence="3">KCTC 42739</strain>
    </source>
</reference>
<evidence type="ECO:0000313" key="2">
    <source>
        <dbReference type="EMBL" id="MFC3579056.1"/>
    </source>
</evidence>
<organism evidence="2 3">
    <name type="scientific">Sphingomonas hylomeconis</name>
    <dbReference type="NCBI Taxonomy" id="1395958"/>
    <lineage>
        <taxon>Bacteria</taxon>
        <taxon>Pseudomonadati</taxon>
        <taxon>Pseudomonadota</taxon>
        <taxon>Alphaproteobacteria</taxon>
        <taxon>Sphingomonadales</taxon>
        <taxon>Sphingomonadaceae</taxon>
        <taxon>Sphingomonas</taxon>
    </lineage>
</organism>
<dbReference type="Gene3D" id="2.40.10.220">
    <property type="entry name" value="predicted glycosyltransferase like domains"/>
    <property type="match status" value="1"/>
</dbReference>
<accession>A0ABV7SS80</accession>
<comment type="caution">
    <text evidence="2">The sequence shown here is derived from an EMBL/GenBank/DDBJ whole genome shotgun (WGS) entry which is preliminary data.</text>
</comment>
<dbReference type="InterPro" id="IPR009875">
    <property type="entry name" value="PilZ_domain"/>
</dbReference>
<dbReference type="EMBL" id="JBHRXP010000001">
    <property type="protein sequence ID" value="MFC3579056.1"/>
    <property type="molecule type" value="Genomic_DNA"/>
</dbReference>
<sequence length="198" mass="21273">MPCVHPAPAQMAQPDSRRAARSATVLLIGKIHDGRSTTACLVLNLSEFGLMARIAFSATVGMRVAVEMRGMPLASATIRWVNGTRVGMEFDHKQDLNPVFCLMSADGLVARAPRFPVRLKAVLRIAGRAVPVDIGNISPGGVRLIAEITVERGQTGQISVPGHDLCLFGCVRWVQDGAFGFHFSSPLPLSALSRCLQE</sequence>
<dbReference type="Proteomes" id="UP001595713">
    <property type="component" value="Unassembled WGS sequence"/>
</dbReference>
<evidence type="ECO:0000313" key="3">
    <source>
        <dbReference type="Proteomes" id="UP001595713"/>
    </source>
</evidence>
<protein>
    <submittedName>
        <fullName evidence="2">PilZ domain-containing protein</fullName>
    </submittedName>
</protein>
<dbReference type="Pfam" id="PF07238">
    <property type="entry name" value="PilZ"/>
    <property type="match status" value="2"/>
</dbReference>